<feature type="compositionally biased region" description="Basic and acidic residues" evidence="1">
    <location>
        <begin position="213"/>
        <end position="235"/>
    </location>
</feature>
<dbReference type="EMBL" id="KB644415">
    <property type="protein sequence ID" value="EPS33675.1"/>
    <property type="molecule type" value="Genomic_DNA"/>
</dbReference>
<proteinExistence type="predicted"/>
<reference evidence="2 3" key="1">
    <citation type="journal article" date="2013" name="PLoS ONE">
        <title>Genomic and secretomic analyses reveal unique features of the lignocellulolytic enzyme system of Penicillium decumbens.</title>
        <authorList>
            <person name="Liu G."/>
            <person name="Zhang L."/>
            <person name="Wei X."/>
            <person name="Zou G."/>
            <person name="Qin Y."/>
            <person name="Ma L."/>
            <person name="Li J."/>
            <person name="Zheng H."/>
            <person name="Wang S."/>
            <person name="Wang C."/>
            <person name="Xun L."/>
            <person name="Zhao G.-P."/>
            <person name="Zhou Z."/>
            <person name="Qu Y."/>
        </authorList>
    </citation>
    <scope>NUCLEOTIDE SEQUENCE [LARGE SCALE GENOMIC DNA]</scope>
    <source>
        <strain evidence="3">114-2 / CGMCC 5302</strain>
    </source>
</reference>
<feature type="region of interest" description="Disordered" evidence="1">
    <location>
        <begin position="209"/>
        <end position="253"/>
    </location>
</feature>
<evidence type="ECO:0000256" key="1">
    <source>
        <dbReference type="SAM" id="MobiDB-lite"/>
    </source>
</evidence>
<sequence length="308" mass="33770">MADQYLQNSYSSEGLTHSIPSVGADSVLEQHHPGDSVLPSLRRRRAIAPPSLNLEAKTFDQTATSFALLTDSSTRFQLPKISSAGLTEQIRAETEESLLESEFDTESCSEAARDSGALLSDLLDRLEEAAARSPEPRSQASVAFAAERYAQSDFNTDPAAEDKRLDFLQALQPWPGSTEENPVSGVETTGGFTLSQSYRVLLERFPSNITDESGSKKQDTRESQVGKDSRSDPKNENTSPVTPQPKRRKKKDLTPTLSPFLFGPFPTPTAHLFVIAKFILALSTDFTHATASIEPEKEIYQTIKTSSL</sequence>
<name>S7ZSI5_PENO1</name>
<dbReference type="OrthoDB" id="4358282at2759"/>
<evidence type="ECO:0000313" key="2">
    <source>
        <dbReference type="EMBL" id="EPS33675.1"/>
    </source>
</evidence>
<gene>
    <name evidence="2" type="ORF">PDE_08637</name>
</gene>
<dbReference type="Proteomes" id="UP000019376">
    <property type="component" value="Unassembled WGS sequence"/>
</dbReference>
<organism evidence="2 3">
    <name type="scientific">Penicillium oxalicum (strain 114-2 / CGMCC 5302)</name>
    <name type="common">Penicillium decumbens</name>
    <dbReference type="NCBI Taxonomy" id="933388"/>
    <lineage>
        <taxon>Eukaryota</taxon>
        <taxon>Fungi</taxon>
        <taxon>Dikarya</taxon>
        <taxon>Ascomycota</taxon>
        <taxon>Pezizomycotina</taxon>
        <taxon>Eurotiomycetes</taxon>
        <taxon>Eurotiomycetidae</taxon>
        <taxon>Eurotiales</taxon>
        <taxon>Aspergillaceae</taxon>
        <taxon>Penicillium</taxon>
    </lineage>
</organism>
<dbReference type="HOGENOM" id="CLU_903462_0_0_1"/>
<dbReference type="AlphaFoldDB" id="S7ZSI5"/>
<evidence type="ECO:0000313" key="3">
    <source>
        <dbReference type="Proteomes" id="UP000019376"/>
    </source>
</evidence>
<protein>
    <submittedName>
        <fullName evidence="2">Uncharacterized protein</fullName>
    </submittedName>
</protein>
<keyword evidence="3" id="KW-1185">Reference proteome</keyword>
<accession>S7ZSI5</accession>